<protein>
    <submittedName>
        <fullName evidence="15">H+transporting two-sector ATPase B/B' subunit</fullName>
    </submittedName>
</protein>
<evidence type="ECO:0000256" key="12">
    <source>
        <dbReference type="ARBA" id="ARBA00037847"/>
    </source>
</evidence>
<dbReference type="KEGG" id="daf:Desaf_1579"/>
<organism evidence="15 16">
    <name type="scientific">Desulfocurvibacter africanus subsp. africanus str. Walvis Bay</name>
    <dbReference type="NCBI Taxonomy" id="690850"/>
    <lineage>
        <taxon>Bacteria</taxon>
        <taxon>Pseudomonadati</taxon>
        <taxon>Thermodesulfobacteriota</taxon>
        <taxon>Desulfovibrionia</taxon>
        <taxon>Desulfovibrionales</taxon>
        <taxon>Desulfovibrionaceae</taxon>
        <taxon>Desulfocurvibacter</taxon>
    </lineage>
</organism>
<reference evidence="15 16" key="1">
    <citation type="journal article" date="2011" name="J. Bacteriol.">
        <title>Genome sequence of the mercury-methylating and pleomorphic Desulfovibrio africanus Strain Walvis Bay.</title>
        <authorList>
            <person name="Brown S.D."/>
            <person name="Wall J.D."/>
            <person name="Kucken A.M."/>
            <person name="Gilmour C.C."/>
            <person name="Podar M."/>
            <person name="Brandt C.C."/>
            <person name="Teshima H."/>
            <person name="Detter J.C."/>
            <person name="Han C.S."/>
            <person name="Land M.L."/>
            <person name="Lucas S."/>
            <person name="Han J."/>
            <person name="Pennacchio L."/>
            <person name="Nolan M."/>
            <person name="Pitluck S."/>
            <person name="Woyke T."/>
            <person name="Goodwin L."/>
            <person name="Palumbo A.V."/>
            <person name="Elias D.A."/>
        </authorList>
    </citation>
    <scope>NUCLEOTIDE SEQUENCE [LARGE SCALE GENOMIC DNA]</scope>
    <source>
        <strain evidence="15 16">Walvis Bay</strain>
    </source>
</reference>
<keyword evidence="2 13" id="KW-0813">Transport</keyword>
<dbReference type="EMBL" id="CP003221">
    <property type="protein sequence ID" value="EGJ49915.1"/>
    <property type="molecule type" value="Genomic_DNA"/>
</dbReference>
<dbReference type="Proteomes" id="UP000007844">
    <property type="component" value="Chromosome"/>
</dbReference>
<accession>F3Z117</accession>
<dbReference type="InterPro" id="IPR050059">
    <property type="entry name" value="ATP_synthase_B_chain"/>
</dbReference>
<keyword evidence="5 13" id="KW-0375">Hydrogen ion transport</keyword>
<feature type="transmembrane region" description="Helical" evidence="14">
    <location>
        <begin position="6"/>
        <end position="27"/>
    </location>
</feature>
<evidence type="ECO:0000313" key="16">
    <source>
        <dbReference type="Proteomes" id="UP000007844"/>
    </source>
</evidence>
<evidence type="ECO:0000256" key="8">
    <source>
        <dbReference type="ARBA" id="ARBA00023136"/>
    </source>
</evidence>
<keyword evidence="6 14" id="KW-1133">Transmembrane helix</keyword>
<dbReference type="PANTHER" id="PTHR33445">
    <property type="entry name" value="ATP SYNTHASE SUBUNIT B', CHLOROPLASTIC"/>
    <property type="match status" value="1"/>
</dbReference>
<comment type="subcellular location">
    <subcellularLocation>
        <location evidence="12">Endomembrane system</location>
        <topology evidence="12">Single-pass membrane protein</topology>
    </subcellularLocation>
</comment>
<dbReference type="GO" id="GO:0012505">
    <property type="term" value="C:endomembrane system"/>
    <property type="evidence" value="ECO:0007669"/>
    <property type="project" value="UniProtKB-SubCell"/>
</dbReference>
<comment type="similarity">
    <text evidence="1 13">Belongs to the ATPase B chain family.</text>
</comment>
<evidence type="ECO:0000256" key="5">
    <source>
        <dbReference type="ARBA" id="ARBA00022781"/>
    </source>
</evidence>
<evidence type="ECO:0000256" key="14">
    <source>
        <dbReference type="SAM" id="Phobius"/>
    </source>
</evidence>
<evidence type="ECO:0000256" key="9">
    <source>
        <dbReference type="ARBA" id="ARBA00023310"/>
    </source>
</evidence>
<evidence type="ECO:0000256" key="11">
    <source>
        <dbReference type="ARBA" id="ARBA00025614"/>
    </source>
</evidence>
<dbReference type="eggNOG" id="COG0711">
    <property type="taxonomic scope" value="Bacteria"/>
</dbReference>
<evidence type="ECO:0000256" key="13">
    <source>
        <dbReference type="RuleBase" id="RU003848"/>
    </source>
</evidence>
<evidence type="ECO:0000256" key="10">
    <source>
        <dbReference type="ARBA" id="ARBA00025198"/>
    </source>
</evidence>
<evidence type="ECO:0000256" key="1">
    <source>
        <dbReference type="ARBA" id="ARBA00005513"/>
    </source>
</evidence>
<comment type="function">
    <text evidence="10">F(1)F(0) ATP synthase produces ATP from ADP in the presence of a proton or sodium gradient. F-type ATPases consist of two structural domains, F(1) containing the extramembraneous catalytic core and F(0) containing the membrane proton channel, linked together by a central stalk and a peripheral stalk. During catalysis, ATP synthesis in the catalytic domain of F(1) is coupled via a rotary mechanism of the central stalk subunits to proton translocation.</text>
</comment>
<name>F3Z117_DESAF</name>
<proteinExistence type="inferred from homology"/>
<evidence type="ECO:0000256" key="7">
    <source>
        <dbReference type="ARBA" id="ARBA00023065"/>
    </source>
</evidence>
<evidence type="ECO:0000256" key="2">
    <source>
        <dbReference type="ARBA" id="ARBA00022448"/>
    </source>
</evidence>
<dbReference type="RefSeq" id="WP_005989062.1">
    <property type="nucleotide sequence ID" value="NC_016629.1"/>
</dbReference>
<evidence type="ECO:0000313" key="15">
    <source>
        <dbReference type="EMBL" id="EGJ49915.1"/>
    </source>
</evidence>
<evidence type="ECO:0000256" key="6">
    <source>
        <dbReference type="ARBA" id="ARBA00022989"/>
    </source>
</evidence>
<dbReference type="Pfam" id="PF00430">
    <property type="entry name" value="ATP-synt_B"/>
    <property type="match status" value="1"/>
</dbReference>
<comment type="function">
    <text evidence="11">Component of the F(0) channel, it forms part of the peripheral stalk, linking F(1) to F(0). The b'-subunit is a diverged and duplicated form of b found in plants and photosynthetic bacteria.</text>
</comment>
<keyword evidence="16" id="KW-1185">Reference proteome</keyword>
<dbReference type="GO" id="GO:0015986">
    <property type="term" value="P:proton motive force-driven ATP synthesis"/>
    <property type="evidence" value="ECO:0007669"/>
    <property type="project" value="InterPro"/>
</dbReference>
<keyword evidence="4 13" id="KW-0812">Transmembrane</keyword>
<dbReference type="GO" id="GO:0046961">
    <property type="term" value="F:proton-transporting ATPase activity, rotational mechanism"/>
    <property type="evidence" value="ECO:0007669"/>
    <property type="project" value="TreeGrafter"/>
</dbReference>
<dbReference type="CDD" id="cd06503">
    <property type="entry name" value="ATP-synt_Fo_b"/>
    <property type="match status" value="1"/>
</dbReference>
<keyword evidence="3 13" id="KW-0138">CF(0)</keyword>
<keyword evidence="7 13" id="KW-0406">Ion transport</keyword>
<keyword evidence="9" id="KW-0066">ATP synthesis</keyword>
<evidence type="ECO:0000256" key="3">
    <source>
        <dbReference type="ARBA" id="ARBA00022547"/>
    </source>
</evidence>
<dbReference type="STRING" id="690850.Desaf_1579"/>
<dbReference type="PANTHER" id="PTHR33445:SF2">
    <property type="entry name" value="ATP SYNTHASE SUBUNIT B', CHLOROPLASTIC"/>
    <property type="match status" value="1"/>
</dbReference>
<dbReference type="HOGENOM" id="CLU_079215_9_3_7"/>
<gene>
    <name evidence="15" type="ORF">Desaf_1579</name>
</gene>
<dbReference type="GO" id="GO:0045259">
    <property type="term" value="C:proton-transporting ATP synthase complex"/>
    <property type="evidence" value="ECO:0007669"/>
    <property type="project" value="UniProtKB-KW"/>
</dbReference>
<evidence type="ECO:0000256" key="4">
    <source>
        <dbReference type="ARBA" id="ARBA00022692"/>
    </source>
</evidence>
<keyword evidence="8 14" id="KW-0472">Membrane</keyword>
<dbReference type="InterPro" id="IPR002146">
    <property type="entry name" value="ATP_synth_b/b'su_bac/chlpt"/>
</dbReference>
<sequence length="138" mass="15426">MIDLDITFFIQLVNFLIIWMVLSLVLYRPIRGIIKKRSDYMVGQVSSIEKFNAQAVAKVKDYEVALDAARKTGLDERNRLKVEAQAHETEIVGNAGRDAASKISAARAEIESQVKKAMQSLQSEVDKMAKKATDKILA</sequence>
<dbReference type="AlphaFoldDB" id="F3Z117"/>